<name>A0ABN7V2R0_GIGMA</name>
<dbReference type="Proteomes" id="UP000789901">
    <property type="component" value="Unassembled WGS sequence"/>
</dbReference>
<comment type="caution">
    <text evidence="1">The sequence shown here is derived from an EMBL/GenBank/DDBJ whole genome shotgun (WGS) entry which is preliminary data.</text>
</comment>
<dbReference type="EMBL" id="CAJVQB010008532">
    <property type="protein sequence ID" value="CAG8719994.1"/>
    <property type="molecule type" value="Genomic_DNA"/>
</dbReference>
<evidence type="ECO:0000313" key="1">
    <source>
        <dbReference type="EMBL" id="CAG8719994.1"/>
    </source>
</evidence>
<organism evidence="1 2">
    <name type="scientific">Gigaspora margarita</name>
    <dbReference type="NCBI Taxonomy" id="4874"/>
    <lineage>
        <taxon>Eukaryota</taxon>
        <taxon>Fungi</taxon>
        <taxon>Fungi incertae sedis</taxon>
        <taxon>Mucoromycota</taxon>
        <taxon>Glomeromycotina</taxon>
        <taxon>Glomeromycetes</taxon>
        <taxon>Diversisporales</taxon>
        <taxon>Gigasporaceae</taxon>
        <taxon>Gigaspora</taxon>
    </lineage>
</organism>
<gene>
    <name evidence="1" type="ORF">GMARGA_LOCUS13435</name>
</gene>
<proteinExistence type="predicted"/>
<evidence type="ECO:0000313" key="2">
    <source>
        <dbReference type="Proteomes" id="UP000789901"/>
    </source>
</evidence>
<keyword evidence="2" id="KW-1185">Reference proteome</keyword>
<sequence>MDSIAYLQSPLKTSTRIPRDMSPLMTMPNKRLLEKGVQRYSEDILVVCAFGKTISELASEIGYECAIELSYVHDITPSVLHIKKPDELFRLYCEKILVDFYFLVDIHSKIDQKIRERKFIIYQISSIFKFYKTTFFTLEFDWIESRSYSSKITKSETNSGIVKVDAKAIWNSDGLEIWHMEVAGGPSDATDKHTLGDTKKTIRTDILNLINILQNHINCNMQLATKLKVFCTLVIGSRITLYSLNMLPDGRFLSVELATALISFSFHGQYQYKAVL</sequence>
<accession>A0ABN7V2R0</accession>
<protein>
    <submittedName>
        <fullName evidence="1">8518_t:CDS:1</fullName>
    </submittedName>
</protein>
<reference evidence="1 2" key="1">
    <citation type="submission" date="2021-06" db="EMBL/GenBank/DDBJ databases">
        <authorList>
            <person name="Kallberg Y."/>
            <person name="Tangrot J."/>
            <person name="Rosling A."/>
        </authorList>
    </citation>
    <scope>NUCLEOTIDE SEQUENCE [LARGE SCALE GENOMIC DNA]</scope>
    <source>
        <strain evidence="1 2">120-4 pot B 10/14</strain>
    </source>
</reference>